<dbReference type="OrthoDB" id="9801753at2"/>
<dbReference type="GO" id="GO:0005886">
    <property type="term" value="C:plasma membrane"/>
    <property type="evidence" value="ECO:0007669"/>
    <property type="project" value="UniProtKB-SubCell"/>
</dbReference>
<dbReference type="HOGENOM" id="CLU_144811_6_1_5"/>
<accession>F4QPF9</accession>
<organism evidence="2 3">
    <name type="scientific">Asticcacaulis biprosthecium C19</name>
    <dbReference type="NCBI Taxonomy" id="715226"/>
    <lineage>
        <taxon>Bacteria</taxon>
        <taxon>Pseudomonadati</taxon>
        <taxon>Pseudomonadota</taxon>
        <taxon>Alphaproteobacteria</taxon>
        <taxon>Caulobacterales</taxon>
        <taxon>Caulobacteraceae</taxon>
        <taxon>Asticcacaulis</taxon>
    </lineage>
</organism>
<comment type="similarity">
    <text evidence="1">Belongs to the UPF0161 family.</text>
</comment>
<dbReference type="SMART" id="SM01234">
    <property type="entry name" value="Haemolytic"/>
    <property type="match status" value="1"/>
</dbReference>
<dbReference type="PANTHER" id="PTHR33383">
    <property type="entry name" value="MEMBRANE PROTEIN INSERTION EFFICIENCY FACTOR-RELATED"/>
    <property type="match status" value="1"/>
</dbReference>
<keyword evidence="1" id="KW-1003">Cell membrane</keyword>
<dbReference type="STRING" id="715226.ABI_26320"/>
<comment type="subcellular location">
    <subcellularLocation>
        <location evidence="1">Cell membrane</location>
        <topology evidence="1">Peripheral membrane protein</topology>
        <orientation evidence="1">Cytoplasmic side</orientation>
    </subcellularLocation>
</comment>
<dbReference type="Pfam" id="PF01809">
    <property type="entry name" value="YidD"/>
    <property type="match status" value="1"/>
</dbReference>
<dbReference type="EMBL" id="GL883078">
    <property type="protein sequence ID" value="EGF91217.1"/>
    <property type="molecule type" value="Genomic_DNA"/>
</dbReference>
<evidence type="ECO:0000313" key="2">
    <source>
        <dbReference type="EMBL" id="EGF91217.1"/>
    </source>
</evidence>
<keyword evidence="1" id="KW-0472">Membrane</keyword>
<comment type="function">
    <text evidence="1">Could be involved in insertion of integral membrane proteins into the membrane.</text>
</comment>
<gene>
    <name evidence="2" type="ORF">ABI_26320</name>
</gene>
<dbReference type="Proteomes" id="UP000006512">
    <property type="component" value="Unassembled WGS sequence"/>
</dbReference>
<dbReference type="InterPro" id="IPR002696">
    <property type="entry name" value="Membr_insert_effic_factor_YidD"/>
</dbReference>
<dbReference type="NCBIfam" id="TIGR00278">
    <property type="entry name" value="membrane protein insertion efficiency factor YidD"/>
    <property type="match status" value="1"/>
</dbReference>
<sequence length="78" mass="8607">MSGLYERSVRAALRAYKITLSPYIGQGCRFRPTCSEYMADALIQHGPVAGAWMGIRRICRCRPGGGYGFDPVPPKGDR</sequence>
<dbReference type="AlphaFoldDB" id="F4QPF9"/>
<dbReference type="PANTHER" id="PTHR33383:SF1">
    <property type="entry name" value="MEMBRANE PROTEIN INSERTION EFFICIENCY FACTOR-RELATED"/>
    <property type="match status" value="1"/>
</dbReference>
<evidence type="ECO:0000313" key="3">
    <source>
        <dbReference type="Proteomes" id="UP000006512"/>
    </source>
</evidence>
<name>F4QPF9_9CAUL</name>
<reference evidence="3" key="1">
    <citation type="submission" date="2011-03" db="EMBL/GenBank/DDBJ databases">
        <title>Draft genome sequence of Brevundimonas diminuta.</title>
        <authorList>
            <person name="Brown P.J.B."/>
            <person name="Buechlein A."/>
            <person name="Hemmerich C."/>
            <person name="Brun Y.V."/>
        </authorList>
    </citation>
    <scope>NUCLEOTIDE SEQUENCE [LARGE SCALE GENOMIC DNA]</scope>
    <source>
        <strain evidence="3">C19</strain>
    </source>
</reference>
<protein>
    <recommendedName>
        <fullName evidence="1">Putative membrane protein insertion efficiency factor</fullName>
    </recommendedName>
</protein>
<dbReference type="RefSeq" id="WP_006273413.1">
    <property type="nucleotide sequence ID" value="NZ_GL883078.1"/>
</dbReference>
<proteinExistence type="inferred from homology"/>
<dbReference type="PROSITE" id="PS51257">
    <property type="entry name" value="PROKAR_LIPOPROTEIN"/>
    <property type="match status" value="1"/>
</dbReference>
<keyword evidence="3" id="KW-1185">Reference proteome</keyword>
<dbReference type="HAMAP" id="MF_00386">
    <property type="entry name" value="UPF0161_YidD"/>
    <property type="match status" value="1"/>
</dbReference>
<dbReference type="eggNOG" id="COG0759">
    <property type="taxonomic scope" value="Bacteria"/>
</dbReference>
<evidence type="ECO:0000256" key="1">
    <source>
        <dbReference type="HAMAP-Rule" id="MF_00386"/>
    </source>
</evidence>